<dbReference type="AlphaFoldDB" id="A0A9J6BDK4"/>
<keyword evidence="1" id="KW-0812">Transmembrane</keyword>
<evidence type="ECO:0000313" key="3">
    <source>
        <dbReference type="Proteomes" id="UP001107558"/>
    </source>
</evidence>
<feature type="transmembrane region" description="Helical" evidence="1">
    <location>
        <begin position="199"/>
        <end position="220"/>
    </location>
</feature>
<feature type="transmembrane region" description="Helical" evidence="1">
    <location>
        <begin position="12"/>
        <end position="36"/>
    </location>
</feature>
<dbReference type="Proteomes" id="UP001107558">
    <property type="component" value="Chromosome 4"/>
</dbReference>
<feature type="transmembrane region" description="Helical" evidence="1">
    <location>
        <begin position="169"/>
        <end position="187"/>
    </location>
</feature>
<feature type="transmembrane region" description="Helical" evidence="1">
    <location>
        <begin position="56"/>
        <end position="73"/>
    </location>
</feature>
<keyword evidence="1" id="KW-0472">Membrane</keyword>
<sequence>MATIRLLVSSKVQNIFGVFIVYAATLPFPMYFIAFIFNDISDFDFFKNLYQWHENIVLLMFHIFGILMVIVEIKRRHFLKFLSKNWYIVFIALILDSFVMYAGIEEIKIVDNFAQEWLYLNASIIPIVITIVGIIILKQLQRKYRAEANDDESDQPNVYVDINRDEKNLIFQYLFLYSTHFILRYIYNYFNIDTKLYGLGSNGIFIIMMILMEILLISYVDERINLSIIF</sequence>
<accession>A0A9J6BDK4</accession>
<evidence type="ECO:0000256" key="1">
    <source>
        <dbReference type="SAM" id="Phobius"/>
    </source>
</evidence>
<comment type="caution">
    <text evidence="2">The sequence shown here is derived from an EMBL/GenBank/DDBJ whole genome shotgun (WGS) entry which is preliminary data.</text>
</comment>
<evidence type="ECO:0000313" key="2">
    <source>
        <dbReference type="EMBL" id="KAG5667961.1"/>
    </source>
</evidence>
<dbReference type="EMBL" id="JADBJN010000004">
    <property type="protein sequence ID" value="KAG5667961.1"/>
    <property type="molecule type" value="Genomic_DNA"/>
</dbReference>
<reference evidence="2" key="1">
    <citation type="submission" date="2021-03" db="EMBL/GenBank/DDBJ databases">
        <title>Chromosome level genome of the anhydrobiotic midge Polypedilum vanderplanki.</title>
        <authorList>
            <person name="Yoshida Y."/>
            <person name="Kikawada T."/>
            <person name="Gusev O."/>
        </authorList>
    </citation>
    <scope>NUCLEOTIDE SEQUENCE</scope>
    <source>
        <strain evidence="2">NIAS01</strain>
        <tissue evidence="2">Whole body or cell culture</tissue>
    </source>
</reference>
<keyword evidence="3" id="KW-1185">Reference proteome</keyword>
<protein>
    <submittedName>
        <fullName evidence="2">Uncharacterized protein</fullName>
    </submittedName>
</protein>
<feature type="transmembrane region" description="Helical" evidence="1">
    <location>
        <begin position="116"/>
        <end position="137"/>
    </location>
</feature>
<feature type="transmembrane region" description="Helical" evidence="1">
    <location>
        <begin position="85"/>
        <end position="104"/>
    </location>
</feature>
<organism evidence="2 3">
    <name type="scientific">Polypedilum vanderplanki</name>
    <name type="common">Sleeping chironomid midge</name>
    <dbReference type="NCBI Taxonomy" id="319348"/>
    <lineage>
        <taxon>Eukaryota</taxon>
        <taxon>Metazoa</taxon>
        <taxon>Ecdysozoa</taxon>
        <taxon>Arthropoda</taxon>
        <taxon>Hexapoda</taxon>
        <taxon>Insecta</taxon>
        <taxon>Pterygota</taxon>
        <taxon>Neoptera</taxon>
        <taxon>Endopterygota</taxon>
        <taxon>Diptera</taxon>
        <taxon>Nematocera</taxon>
        <taxon>Chironomoidea</taxon>
        <taxon>Chironomidae</taxon>
        <taxon>Chironominae</taxon>
        <taxon>Polypedilum</taxon>
        <taxon>Polypedilum</taxon>
    </lineage>
</organism>
<keyword evidence="1" id="KW-1133">Transmembrane helix</keyword>
<proteinExistence type="predicted"/>
<gene>
    <name evidence="2" type="ORF">PVAND_015920</name>
</gene>
<name>A0A9J6BDK4_POLVA</name>